<organism evidence="1 2">
    <name type="scientific">Actinoplanes italicus</name>
    <dbReference type="NCBI Taxonomy" id="113567"/>
    <lineage>
        <taxon>Bacteria</taxon>
        <taxon>Bacillati</taxon>
        <taxon>Actinomycetota</taxon>
        <taxon>Actinomycetes</taxon>
        <taxon>Micromonosporales</taxon>
        <taxon>Micromonosporaceae</taxon>
        <taxon>Actinoplanes</taxon>
    </lineage>
</organism>
<evidence type="ECO:0000313" key="1">
    <source>
        <dbReference type="EMBL" id="PRX18902.1"/>
    </source>
</evidence>
<keyword evidence="2" id="KW-1185">Reference proteome</keyword>
<comment type="caution">
    <text evidence="1">The sequence shown here is derived from an EMBL/GenBank/DDBJ whole genome shotgun (WGS) entry which is preliminary data.</text>
</comment>
<gene>
    <name evidence="1" type="ORF">CLV67_11149</name>
</gene>
<dbReference type="Proteomes" id="UP000239415">
    <property type="component" value="Unassembled WGS sequence"/>
</dbReference>
<dbReference type="OrthoDB" id="3292027at2"/>
<dbReference type="EMBL" id="PVMZ01000011">
    <property type="protein sequence ID" value="PRX18902.1"/>
    <property type="molecule type" value="Genomic_DNA"/>
</dbReference>
<dbReference type="AlphaFoldDB" id="A0A2T0K7B8"/>
<dbReference type="RefSeq" id="WP_106322811.1">
    <property type="nucleotide sequence ID" value="NZ_BOMO01000095.1"/>
</dbReference>
<accession>A0A2T0K7B8</accession>
<reference evidence="1 2" key="1">
    <citation type="submission" date="2018-03" db="EMBL/GenBank/DDBJ databases">
        <title>Genomic Encyclopedia of Archaeal and Bacterial Type Strains, Phase II (KMG-II): from individual species to whole genera.</title>
        <authorList>
            <person name="Goeker M."/>
        </authorList>
    </citation>
    <scope>NUCLEOTIDE SEQUENCE [LARGE SCALE GENOMIC DNA]</scope>
    <source>
        <strain evidence="1 2">DSM 43146</strain>
    </source>
</reference>
<proteinExistence type="predicted"/>
<evidence type="ECO:0000313" key="2">
    <source>
        <dbReference type="Proteomes" id="UP000239415"/>
    </source>
</evidence>
<protein>
    <submittedName>
        <fullName evidence="1">Uncharacterized protein</fullName>
    </submittedName>
</protein>
<name>A0A2T0K7B8_9ACTN</name>
<sequence>MGGYWGTVVVAKPRGLLTDEDAVRGGYGDEKRWLRELGDGWQMVETWGLSDPPDLVAPTTGLVASTGRPALAVYISDGYCGAMYASTPERAGVFAHLWDVDRLCGAFKHQPRYLPDPVARGLDTVHAELVAWAAAAGLPGDGDRIRELLARSSAETPADDLLFALVKALGVARIGRTRPWAVPVRDGVFDTFLQFGPPYAARMIGIDRAWAERDGGEFPAAEPWEIEALTLESEVWASMYRPEVDLVALARRVVDVIVAYRDGPGASRGIERFAEISSDLAEFEAAVAAGTFRPGWHTEEARRYADRRATE</sequence>